<dbReference type="KEGG" id="ela:UCREL1_1737"/>
<dbReference type="GO" id="GO:0016788">
    <property type="term" value="F:hydrolase activity, acting on ester bonds"/>
    <property type="evidence" value="ECO:0007669"/>
    <property type="project" value="InterPro"/>
</dbReference>
<dbReference type="EMBL" id="KB705677">
    <property type="protein sequence ID" value="EMR71214.1"/>
    <property type="molecule type" value="Genomic_DNA"/>
</dbReference>
<dbReference type="Proteomes" id="UP000012174">
    <property type="component" value="Unassembled WGS sequence"/>
</dbReference>
<organism evidence="2 3">
    <name type="scientific">Eutypa lata (strain UCR-EL1)</name>
    <name type="common">Grapevine dieback disease fungus</name>
    <name type="synonym">Eutypa armeniacae</name>
    <dbReference type="NCBI Taxonomy" id="1287681"/>
    <lineage>
        <taxon>Eukaryota</taxon>
        <taxon>Fungi</taxon>
        <taxon>Dikarya</taxon>
        <taxon>Ascomycota</taxon>
        <taxon>Pezizomycotina</taxon>
        <taxon>Sordariomycetes</taxon>
        <taxon>Xylariomycetidae</taxon>
        <taxon>Xylariales</taxon>
        <taxon>Diatrypaceae</taxon>
        <taxon>Eutypa</taxon>
    </lineage>
</organism>
<dbReference type="Pfam" id="PF13472">
    <property type="entry name" value="Lipase_GDSL_2"/>
    <property type="match status" value="1"/>
</dbReference>
<proteinExistence type="predicted"/>
<dbReference type="OrthoDB" id="21678at2759"/>
<dbReference type="Gene3D" id="3.40.50.1110">
    <property type="entry name" value="SGNH hydrolase"/>
    <property type="match status" value="1"/>
</dbReference>
<keyword evidence="3" id="KW-1185">Reference proteome</keyword>
<dbReference type="CDD" id="cd01823">
    <property type="entry name" value="SEST_like"/>
    <property type="match status" value="1"/>
</dbReference>
<protein>
    <submittedName>
        <fullName evidence="2">Putative lipase 2 protein</fullName>
    </submittedName>
</protein>
<dbReference type="InterPro" id="IPR013830">
    <property type="entry name" value="SGNH_hydro"/>
</dbReference>
<dbReference type="SUPFAM" id="SSF52266">
    <property type="entry name" value="SGNH hydrolase"/>
    <property type="match status" value="1"/>
</dbReference>
<dbReference type="HOGENOM" id="CLU_038449_1_1_1"/>
<dbReference type="AlphaFoldDB" id="M7SX92"/>
<feature type="domain" description="SGNH hydrolase-type esterase" evidence="1">
    <location>
        <begin position="8"/>
        <end position="249"/>
    </location>
</feature>
<dbReference type="InterPro" id="IPR037460">
    <property type="entry name" value="SEST-like"/>
</dbReference>
<evidence type="ECO:0000313" key="3">
    <source>
        <dbReference type="Proteomes" id="UP000012174"/>
    </source>
</evidence>
<sequence>MPLHIAQIGSSFAAGPGIQPVANARASRSGANFASLLSKRLSAQLTDLTVSGATLLQLLSERQDNHFPPQIDELPSSADVVLVLGGGNDIGYIGGLFEDTLSSAPFSFFFRLLAKLLGKGAPVNAPLEVDALAARYGDILDAVHAKAPQARVLVVEYVTMLGPDVRPGEHVAFGADRVEHHRGVAAKLLEATAKAADAEERKGWCARVSVDGPSRAHGVGAKEPWVNGFSWKLFTMGSAFHPNAEGMKAVSELVYQKFVELGLVKDGES</sequence>
<accession>M7SX92</accession>
<evidence type="ECO:0000313" key="2">
    <source>
        <dbReference type="EMBL" id="EMR71214.1"/>
    </source>
</evidence>
<dbReference type="GO" id="GO:0006629">
    <property type="term" value="P:lipid metabolic process"/>
    <property type="evidence" value="ECO:0007669"/>
    <property type="project" value="TreeGrafter"/>
</dbReference>
<dbReference type="PANTHER" id="PTHR37981:SF1">
    <property type="entry name" value="SGNH HYDROLASE-TYPE ESTERASE DOMAIN-CONTAINING PROTEIN"/>
    <property type="match status" value="1"/>
</dbReference>
<name>M7SX92_EUTLA</name>
<evidence type="ECO:0000259" key="1">
    <source>
        <dbReference type="Pfam" id="PF13472"/>
    </source>
</evidence>
<reference evidence="3" key="1">
    <citation type="journal article" date="2013" name="Genome Announc.">
        <title>Draft genome sequence of the grapevine dieback fungus Eutypa lata UCR-EL1.</title>
        <authorList>
            <person name="Blanco-Ulate B."/>
            <person name="Rolshausen P.E."/>
            <person name="Cantu D."/>
        </authorList>
    </citation>
    <scope>NUCLEOTIDE SEQUENCE [LARGE SCALE GENOMIC DNA]</scope>
    <source>
        <strain evidence="3">UCR-EL1</strain>
    </source>
</reference>
<dbReference type="OMA" id="RDHHAWS"/>
<dbReference type="eggNOG" id="ENOG502SQHA">
    <property type="taxonomic scope" value="Eukaryota"/>
</dbReference>
<gene>
    <name evidence="2" type="ORF">UCREL1_1737</name>
</gene>
<dbReference type="InterPro" id="IPR036514">
    <property type="entry name" value="SGNH_hydro_sf"/>
</dbReference>
<dbReference type="PANTHER" id="PTHR37981">
    <property type="entry name" value="LIPASE 2"/>
    <property type="match status" value="1"/>
</dbReference>